<dbReference type="AlphaFoldDB" id="A0A2V2N9B4"/>
<evidence type="ECO:0000313" key="1">
    <source>
        <dbReference type="EMBL" id="PWR75310.1"/>
    </source>
</evidence>
<name>A0A2V2N9B4_9EURY</name>
<evidence type="ECO:0000313" key="2">
    <source>
        <dbReference type="Proteomes" id="UP000245934"/>
    </source>
</evidence>
<organism evidence="1 2">
    <name type="scientific">Methanospirillum stamsii</name>
    <dbReference type="NCBI Taxonomy" id="1277351"/>
    <lineage>
        <taxon>Archaea</taxon>
        <taxon>Methanobacteriati</taxon>
        <taxon>Methanobacteriota</taxon>
        <taxon>Stenosarchaea group</taxon>
        <taxon>Methanomicrobia</taxon>
        <taxon>Methanomicrobiales</taxon>
        <taxon>Methanospirillaceae</taxon>
        <taxon>Methanospirillum</taxon>
    </lineage>
</organism>
<protein>
    <submittedName>
        <fullName evidence="1">Uncharacterized protein</fullName>
    </submittedName>
</protein>
<dbReference type="EMBL" id="QGMZ01000011">
    <property type="protein sequence ID" value="PWR75310.1"/>
    <property type="molecule type" value="Genomic_DNA"/>
</dbReference>
<sequence>MVCVVLLVFSLTMSVSALVAWSSSTQFQSSSGCTFDPFFGTRCGSSSSFSQQQSMVNTGPGPAVIAAAPAPRIGGMWGPAFGYNVWNYGGYVFFANGSQMEDVTGVWDTDLLGEMNLKLTGDDIIRGSYMNHDHQGYVQGNFSAANETLPVMTDGVWFEEPSFQPPYSLGVMEITFLNDTELEGIFSYSDGTWGPFTGKKISGTLTEETEQLLMDMPEANWTINMDEEKDYIVSNPLNENPIMDAPSDISEA</sequence>
<comment type="caution">
    <text evidence="1">The sequence shown here is derived from an EMBL/GenBank/DDBJ whole genome shotgun (WGS) entry which is preliminary data.</text>
</comment>
<keyword evidence="2" id="KW-1185">Reference proteome</keyword>
<proteinExistence type="predicted"/>
<dbReference type="Proteomes" id="UP000245934">
    <property type="component" value="Unassembled WGS sequence"/>
</dbReference>
<reference evidence="1 2" key="1">
    <citation type="submission" date="2018-05" db="EMBL/GenBank/DDBJ databases">
        <title>Draft genome of Methanospirillum stamsii Pt1.</title>
        <authorList>
            <person name="Dueholm M.S."/>
            <person name="Nielsen P.H."/>
            <person name="Bakmann L.F."/>
            <person name="Otzen D.E."/>
        </authorList>
    </citation>
    <scope>NUCLEOTIDE SEQUENCE [LARGE SCALE GENOMIC DNA]</scope>
    <source>
        <strain evidence="1 2">Pt1</strain>
    </source>
</reference>
<accession>A0A2V2N9B4</accession>
<gene>
    <name evidence="1" type="ORF">DLD82_05875</name>
</gene>